<evidence type="ECO:0000313" key="3">
    <source>
        <dbReference type="Proteomes" id="UP000019374"/>
    </source>
</evidence>
<protein>
    <submittedName>
        <fullName evidence="2">Uncharacterized protein</fullName>
    </submittedName>
</protein>
<feature type="region of interest" description="Disordered" evidence="1">
    <location>
        <begin position="1"/>
        <end position="69"/>
    </location>
</feature>
<feature type="compositionally biased region" description="Basic and acidic residues" evidence="1">
    <location>
        <begin position="1"/>
        <end position="11"/>
    </location>
</feature>
<dbReference type="HOGENOM" id="CLU_754589_0_0_1"/>
<proteinExistence type="predicted"/>
<sequence length="367" mass="41117">MGHQHEERIFVPKDLASARGETSTQPLAKRERPRKPSPHEVNGTSKAANNLGRPRGHMNKFAAKRTSRNRLIASLQRAHGAPGSVQPAKAASIELPVAGPPAVVSEELKGDDTTTGFRLTVEISSDSPAPSQEPEGACRNGARATLSQTRGLKPSQKLPFEPGFAEPKDVGATKDTPRRTRDFDSAAFDAAIYKQPGAMNPPHGMSLTNQRQQKSAHASEDERMYIHANPAVHLSHNRSEEWHQQKAREIQARGRRKAWFGRVIERQRWLRAREVAQKRQANGNESAYRLVSPQPWTYRRPLDFGDVEESHLPDDVLGDPGWLKACAWHREVRHMKTLRRRLALRSAQETRQFFRDVVGGTPLNHDS</sequence>
<feature type="region of interest" description="Disordered" evidence="1">
    <location>
        <begin position="123"/>
        <end position="179"/>
    </location>
</feature>
<dbReference type="eggNOG" id="ENOG502T3VP">
    <property type="taxonomic scope" value="Eukaryota"/>
</dbReference>
<evidence type="ECO:0000256" key="1">
    <source>
        <dbReference type="SAM" id="MobiDB-lite"/>
    </source>
</evidence>
<dbReference type="AlphaFoldDB" id="T5A998"/>
<evidence type="ECO:0000313" key="2">
    <source>
        <dbReference type="EMBL" id="EQK99138.1"/>
    </source>
</evidence>
<dbReference type="Proteomes" id="UP000019374">
    <property type="component" value="Unassembled WGS sequence"/>
</dbReference>
<feature type="compositionally biased region" description="Basic residues" evidence="1">
    <location>
        <begin position="54"/>
        <end position="68"/>
    </location>
</feature>
<gene>
    <name evidence="2" type="ORF">OCS_05147</name>
</gene>
<feature type="compositionally biased region" description="Basic and acidic residues" evidence="1">
    <location>
        <begin position="166"/>
        <end position="179"/>
    </location>
</feature>
<name>T5A998_OPHSC</name>
<organism evidence="2 3">
    <name type="scientific">Ophiocordyceps sinensis (strain Co18 / CGMCC 3.14243)</name>
    <name type="common">Yarsagumba caterpillar fungus</name>
    <name type="synonym">Hirsutella sinensis</name>
    <dbReference type="NCBI Taxonomy" id="911162"/>
    <lineage>
        <taxon>Eukaryota</taxon>
        <taxon>Fungi</taxon>
        <taxon>Dikarya</taxon>
        <taxon>Ascomycota</taxon>
        <taxon>Pezizomycotina</taxon>
        <taxon>Sordariomycetes</taxon>
        <taxon>Hypocreomycetidae</taxon>
        <taxon>Hypocreales</taxon>
        <taxon>Ophiocordycipitaceae</taxon>
        <taxon>Ophiocordyceps</taxon>
    </lineage>
</organism>
<accession>T5A998</accession>
<dbReference type="OrthoDB" id="3550599at2759"/>
<dbReference type="EMBL" id="KE653628">
    <property type="protein sequence ID" value="EQK99138.1"/>
    <property type="molecule type" value="Genomic_DNA"/>
</dbReference>
<reference evidence="2 3" key="1">
    <citation type="journal article" date="2013" name="Chin. Sci. Bull.">
        <title>Genome survey uncovers the secrets of sex and lifestyle in caterpillar fungus.</title>
        <authorList>
            <person name="Hu X."/>
            <person name="Zhang Y."/>
            <person name="Xiao G."/>
            <person name="Zheng P."/>
            <person name="Xia Y."/>
            <person name="Zhang X."/>
            <person name="St Leger R.J."/>
            <person name="Liu X."/>
            <person name="Wang C."/>
        </authorList>
    </citation>
    <scope>NUCLEOTIDE SEQUENCE [LARGE SCALE GENOMIC DNA]</scope>
    <source>
        <strain evidence="3">Co18 / CGMCC 3.14243</strain>
        <tissue evidence="2">Fruit-body</tissue>
    </source>
</reference>